<organism evidence="2 3">
    <name type="scientific">Panicum virgatum</name>
    <name type="common">Blackwell switchgrass</name>
    <dbReference type="NCBI Taxonomy" id="38727"/>
    <lineage>
        <taxon>Eukaryota</taxon>
        <taxon>Viridiplantae</taxon>
        <taxon>Streptophyta</taxon>
        <taxon>Embryophyta</taxon>
        <taxon>Tracheophyta</taxon>
        <taxon>Spermatophyta</taxon>
        <taxon>Magnoliopsida</taxon>
        <taxon>Liliopsida</taxon>
        <taxon>Poales</taxon>
        <taxon>Poaceae</taxon>
        <taxon>PACMAD clade</taxon>
        <taxon>Panicoideae</taxon>
        <taxon>Panicodae</taxon>
        <taxon>Paniceae</taxon>
        <taxon>Panicinae</taxon>
        <taxon>Panicum</taxon>
        <taxon>Panicum sect. Hiantes</taxon>
    </lineage>
</organism>
<dbReference type="AlphaFoldDB" id="A0A8T0V0L9"/>
<gene>
    <name evidence="2" type="ORF">PVAP13_3KG363927</name>
</gene>
<evidence type="ECO:0000256" key="1">
    <source>
        <dbReference type="SAM" id="MobiDB-lite"/>
    </source>
</evidence>
<feature type="region of interest" description="Disordered" evidence="1">
    <location>
        <begin position="79"/>
        <end position="128"/>
    </location>
</feature>
<name>A0A8T0V0L9_PANVG</name>
<proteinExistence type="predicted"/>
<feature type="compositionally biased region" description="Basic residues" evidence="1">
    <location>
        <begin position="117"/>
        <end position="128"/>
    </location>
</feature>
<evidence type="ECO:0000313" key="3">
    <source>
        <dbReference type="Proteomes" id="UP000823388"/>
    </source>
</evidence>
<feature type="region of interest" description="Disordered" evidence="1">
    <location>
        <begin position="1"/>
        <end position="65"/>
    </location>
</feature>
<reference evidence="2" key="1">
    <citation type="submission" date="2020-05" db="EMBL/GenBank/DDBJ databases">
        <title>WGS assembly of Panicum virgatum.</title>
        <authorList>
            <person name="Lovell J.T."/>
            <person name="Jenkins J."/>
            <person name="Shu S."/>
            <person name="Juenger T.E."/>
            <person name="Schmutz J."/>
        </authorList>
    </citation>
    <scope>NUCLEOTIDE SEQUENCE</scope>
    <source>
        <strain evidence="2">AP13</strain>
    </source>
</reference>
<feature type="compositionally biased region" description="Polar residues" evidence="1">
    <location>
        <begin position="79"/>
        <end position="93"/>
    </location>
</feature>
<sequence length="128" mass="13920">MAPAAGMSFQPTQAPPRPFGSQQLYDAGPSSYYPMVTAEGTQGSHHQLLDMGPSSYPPPTGATQDTFEASFEDWSRLFSTPNQQADPTFQTPVATGHPGRDVGPQDRHTYPTDHVHTQRKRGRHGRGG</sequence>
<evidence type="ECO:0000313" key="2">
    <source>
        <dbReference type="EMBL" id="KAG2626503.1"/>
    </source>
</evidence>
<keyword evidence="3" id="KW-1185">Reference proteome</keyword>
<feature type="compositionally biased region" description="Basic and acidic residues" evidence="1">
    <location>
        <begin position="98"/>
        <end position="116"/>
    </location>
</feature>
<dbReference type="Proteomes" id="UP000823388">
    <property type="component" value="Chromosome 3K"/>
</dbReference>
<protein>
    <submittedName>
        <fullName evidence="2">Uncharacterized protein</fullName>
    </submittedName>
</protein>
<accession>A0A8T0V0L9</accession>
<dbReference type="EMBL" id="CM029041">
    <property type="protein sequence ID" value="KAG2626503.1"/>
    <property type="molecule type" value="Genomic_DNA"/>
</dbReference>
<comment type="caution">
    <text evidence="2">The sequence shown here is derived from an EMBL/GenBank/DDBJ whole genome shotgun (WGS) entry which is preliminary data.</text>
</comment>